<dbReference type="Proteomes" id="UP000313390">
    <property type="component" value="Unassembled WGS sequence"/>
</dbReference>
<evidence type="ECO:0000313" key="5">
    <source>
        <dbReference type="Proteomes" id="UP000313390"/>
    </source>
</evidence>
<dbReference type="PROSITE" id="PS50104">
    <property type="entry name" value="TIR"/>
    <property type="match status" value="1"/>
</dbReference>
<reference evidence="4 5" key="1">
    <citation type="journal article" date="2011" name="Int. J. Syst. Evol. Microbiol.">
        <title>Ochrobactrum pecoris sp. nov., isolated from farm animals.</title>
        <authorList>
            <person name="Kampfer P."/>
            <person name="Huber B."/>
            <person name="Busse H.J."/>
            <person name="Scholz H.C."/>
            <person name="Tomaso H."/>
            <person name="Hotzel H."/>
            <person name="Melzer F."/>
        </authorList>
    </citation>
    <scope>NUCLEOTIDE SEQUENCE [LARGE SCALE GENOMIC DNA]</scope>
    <source>
        <strain evidence="4 5">08RB2639</strain>
    </source>
</reference>
<reference evidence="3 6" key="3">
    <citation type="submission" date="2020-08" db="EMBL/GenBank/DDBJ databases">
        <title>Genomic Encyclopedia of Type Strains, Phase IV (KMG-IV): sequencing the most valuable type-strain genomes for metagenomic binning, comparative biology and taxonomic classification.</title>
        <authorList>
            <person name="Goeker M."/>
        </authorList>
    </citation>
    <scope>NUCLEOTIDE SEQUENCE [LARGE SCALE GENOMIC DNA]</scope>
    <source>
        <strain evidence="3 6">DSM 23868</strain>
    </source>
</reference>
<dbReference type="SUPFAM" id="SSF52200">
    <property type="entry name" value="Toll/Interleukin receptor TIR domain"/>
    <property type="match status" value="1"/>
</dbReference>
<evidence type="ECO:0000313" key="6">
    <source>
        <dbReference type="Proteomes" id="UP000553980"/>
    </source>
</evidence>
<dbReference type="Proteomes" id="UP000553980">
    <property type="component" value="Unassembled WGS sequence"/>
</dbReference>
<sequence length="459" mass="51425">MSGSEPVERDLIFISKATPGDDQFVLWLAPRLEAAGYKVFADIFDLDAGDEWRGKLTAALQTRAIKMLLCCSDETLARRGVREEIAIAEDLTKQLQDPNFIIPLKIRTFQKLFGIGGLQYVDFESGWAKGLASLLKSLERQQVPKGGGGIIQPEWYAHLRRRAVEIEAAPEVLTSNWLRILRMPDKLNHLVPRNRANEALLRKLGASFEYPMAEFGDGFLTFASPFDLTEHFERVGPFRAERDFDVLDLLENGSSDAGIESRDARSIMMNLLRQAWEKHCAREGFLAHAFSSGLSFHVGEDKLGLKKRVSWGRQGQSRNSMLRGVARKKIWEYGVSVIPSLFPYPHMRLKGRVLFSDIGERNKPIAIPDTKIQFRLRRSICSAWRNKAWHGRVMAFMELLAGDSPYVDLAVGSGGSITLDAMPIQFTAPVTARQTNKLGEDAEEADSTTLGGHFGEEDA</sequence>
<feature type="region of interest" description="Disordered" evidence="1">
    <location>
        <begin position="437"/>
        <end position="459"/>
    </location>
</feature>
<name>A0A5C5CD56_9HYPH</name>
<dbReference type="EMBL" id="JACIEX010000011">
    <property type="protein sequence ID" value="MBB4095527.1"/>
    <property type="molecule type" value="Genomic_DNA"/>
</dbReference>
<comment type="caution">
    <text evidence="4">The sequence shown here is derived from an EMBL/GenBank/DDBJ whole genome shotgun (WGS) entry which is preliminary data.</text>
</comment>
<evidence type="ECO:0000256" key="1">
    <source>
        <dbReference type="SAM" id="MobiDB-lite"/>
    </source>
</evidence>
<reference evidence="4" key="2">
    <citation type="submission" date="2019-06" db="EMBL/GenBank/DDBJ databases">
        <authorList>
            <person name="Hu M."/>
        </authorList>
    </citation>
    <scope>NUCLEOTIDE SEQUENCE</scope>
    <source>
        <strain evidence="4">08RB2639</strain>
    </source>
</reference>
<dbReference type="Gene3D" id="3.40.50.10140">
    <property type="entry name" value="Toll/interleukin-1 receptor homology (TIR) domain"/>
    <property type="match status" value="1"/>
</dbReference>
<dbReference type="GO" id="GO:0007165">
    <property type="term" value="P:signal transduction"/>
    <property type="evidence" value="ECO:0007669"/>
    <property type="project" value="InterPro"/>
</dbReference>
<proteinExistence type="predicted"/>
<dbReference type="InterPro" id="IPR035897">
    <property type="entry name" value="Toll_tir_struct_dom_sf"/>
</dbReference>
<dbReference type="Pfam" id="PF13676">
    <property type="entry name" value="TIR_2"/>
    <property type="match status" value="1"/>
</dbReference>
<keyword evidence="4" id="KW-0675">Receptor</keyword>
<dbReference type="EMBL" id="VEWK01000014">
    <property type="protein sequence ID" value="TNV09293.1"/>
    <property type="molecule type" value="Genomic_DNA"/>
</dbReference>
<evidence type="ECO:0000259" key="2">
    <source>
        <dbReference type="PROSITE" id="PS50104"/>
    </source>
</evidence>
<dbReference type="AlphaFoldDB" id="A0A5C5CD56"/>
<accession>A0A5C5CD56</accession>
<gene>
    <name evidence="4" type="ORF">FIB18_21280</name>
    <name evidence="3" type="ORF">GGQ79_004079</name>
</gene>
<dbReference type="InterPro" id="IPR000157">
    <property type="entry name" value="TIR_dom"/>
</dbReference>
<dbReference type="RefSeq" id="WP_140022620.1">
    <property type="nucleotide sequence ID" value="NZ_JACIEX010000011.1"/>
</dbReference>
<keyword evidence="6" id="KW-1185">Reference proteome</keyword>
<evidence type="ECO:0000313" key="4">
    <source>
        <dbReference type="EMBL" id="TNV09293.1"/>
    </source>
</evidence>
<feature type="domain" description="TIR" evidence="2">
    <location>
        <begin position="7"/>
        <end position="135"/>
    </location>
</feature>
<organism evidence="4 5">
    <name type="scientific">Brucella pecoris</name>
    <dbReference type="NCBI Taxonomy" id="867683"/>
    <lineage>
        <taxon>Bacteria</taxon>
        <taxon>Pseudomonadati</taxon>
        <taxon>Pseudomonadota</taxon>
        <taxon>Alphaproteobacteria</taxon>
        <taxon>Hyphomicrobiales</taxon>
        <taxon>Brucellaceae</taxon>
        <taxon>Brucella/Ochrobactrum group</taxon>
        <taxon>Brucella</taxon>
    </lineage>
</organism>
<protein>
    <submittedName>
        <fullName evidence="4">Toll/interleukin-1 receptor domain-containing protein</fullName>
    </submittedName>
</protein>
<evidence type="ECO:0000313" key="3">
    <source>
        <dbReference type="EMBL" id="MBB4095527.1"/>
    </source>
</evidence>
<dbReference type="OrthoDB" id="9806903at2"/>